<organism evidence="2 3">
    <name type="scientific">Pleurostoma richardsiae</name>
    <dbReference type="NCBI Taxonomy" id="41990"/>
    <lineage>
        <taxon>Eukaryota</taxon>
        <taxon>Fungi</taxon>
        <taxon>Dikarya</taxon>
        <taxon>Ascomycota</taxon>
        <taxon>Pezizomycotina</taxon>
        <taxon>Sordariomycetes</taxon>
        <taxon>Sordariomycetidae</taxon>
        <taxon>Calosphaeriales</taxon>
        <taxon>Pleurostomataceae</taxon>
        <taxon>Pleurostoma</taxon>
    </lineage>
</organism>
<dbReference type="Proteomes" id="UP001174694">
    <property type="component" value="Unassembled WGS sequence"/>
</dbReference>
<reference evidence="2" key="1">
    <citation type="submission" date="2022-07" db="EMBL/GenBank/DDBJ databases">
        <title>Fungi with potential for degradation of polypropylene.</title>
        <authorList>
            <person name="Gostincar C."/>
        </authorList>
    </citation>
    <scope>NUCLEOTIDE SEQUENCE</scope>
    <source>
        <strain evidence="2">EXF-13308</strain>
    </source>
</reference>
<feature type="compositionally biased region" description="Basic and acidic residues" evidence="1">
    <location>
        <begin position="251"/>
        <end position="275"/>
    </location>
</feature>
<comment type="caution">
    <text evidence="2">The sequence shown here is derived from an EMBL/GenBank/DDBJ whole genome shotgun (WGS) entry which is preliminary data.</text>
</comment>
<evidence type="ECO:0000313" key="2">
    <source>
        <dbReference type="EMBL" id="KAJ9133054.1"/>
    </source>
</evidence>
<evidence type="ECO:0000256" key="1">
    <source>
        <dbReference type="SAM" id="MobiDB-lite"/>
    </source>
</evidence>
<name>A0AA38R4B0_9PEZI</name>
<feature type="region of interest" description="Disordered" evidence="1">
    <location>
        <begin position="202"/>
        <end position="224"/>
    </location>
</feature>
<gene>
    <name evidence="2" type="ORF">NKR23_g10995</name>
</gene>
<feature type="compositionally biased region" description="Basic residues" evidence="1">
    <location>
        <begin position="385"/>
        <end position="395"/>
    </location>
</feature>
<feature type="region of interest" description="Disordered" evidence="1">
    <location>
        <begin position="350"/>
        <end position="395"/>
    </location>
</feature>
<accession>A0AA38R4B0</accession>
<sequence>MRPSIACALVFAPAYAVSRVPWTHPAGRVVVDNEAATIIRPGAPIEEASRHVDYYAEGATSSNSKNLARRGQCPDCSREDDDYHVEAEKNQSCRLRVTQVRHQWEVIVANDYKWNGWACGRGFWANYPKISCYAQEFECEVIESFQGLVRITFSSAKHCKYDELEEAVEKSTYGNVHLRCFETTREWKSADQDKWDREHAREIEEAERKKEEAAERKRREEDEDWERQYRAPLDKLKEKRERMEKGWVEDDRKEEERRKKDAEKRKDDRTEEWRQVRNKYQGQEFEDKEAALERKFKEQDEKEEQKRREDEEKKQKQRQKKREGITAEEVEHNRIWDNLRIFRETRRRLEKEEAEKKAKEAEVARQKADRHEEEVRAKDEEYRRKKDKKKKKGSS</sequence>
<proteinExistence type="predicted"/>
<dbReference type="EMBL" id="JANBVO010000053">
    <property type="protein sequence ID" value="KAJ9133054.1"/>
    <property type="molecule type" value="Genomic_DNA"/>
</dbReference>
<feature type="compositionally biased region" description="Basic and acidic residues" evidence="1">
    <location>
        <begin position="288"/>
        <end position="314"/>
    </location>
</feature>
<dbReference type="AlphaFoldDB" id="A0AA38R4B0"/>
<evidence type="ECO:0000313" key="3">
    <source>
        <dbReference type="Proteomes" id="UP001174694"/>
    </source>
</evidence>
<feature type="region of interest" description="Disordered" evidence="1">
    <location>
        <begin position="251"/>
        <end position="330"/>
    </location>
</feature>
<keyword evidence="3" id="KW-1185">Reference proteome</keyword>
<protein>
    <submittedName>
        <fullName evidence="2">Uncharacterized protein</fullName>
    </submittedName>
</protein>
<feature type="compositionally biased region" description="Basic and acidic residues" evidence="1">
    <location>
        <begin position="350"/>
        <end position="384"/>
    </location>
</feature>